<evidence type="ECO:0000256" key="4">
    <source>
        <dbReference type="ARBA" id="ARBA00022490"/>
    </source>
</evidence>
<organism evidence="11 12">
    <name type="scientific">SAR86 cluster bacterium</name>
    <dbReference type="NCBI Taxonomy" id="2030880"/>
    <lineage>
        <taxon>Bacteria</taxon>
        <taxon>Pseudomonadati</taxon>
        <taxon>Pseudomonadota</taxon>
        <taxon>Gammaproteobacteria</taxon>
        <taxon>SAR86 cluster</taxon>
    </lineage>
</organism>
<protein>
    <recommendedName>
        <fullName evidence="3">tRNA threonylcarbamoyladenosine biosynthesis protein TsaE</fullName>
    </recommendedName>
    <alternativeName>
        <fullName evidence="10">t(6)A37 threonylcarbamoyladenosine biosynthesis protein TsaE</fullName>
    </alternativeName>
</protein>
<dbReference type="SUPFAM" id="SSF52540">
    <property type="entry name" value="P-loop containing nucleoside triphosphate hydrolases"/>
    <property type="match status" value="1"/>
</dbReference>
<dbReference type="GO" id="GO:0005737">
    <property type="term" value="C:cytoplasm"/>
    <property type="evidence" value="ECO:0007669"/>
    <property type="project" value="UniProtKB-SubCell"/>
</dbReference>
<gene>
    <name evidence="11" type="primary">tsaE</name>
    <name evidence="11" type="ORF">EVA99_00340</name>
</gene>
<evidence type="ECO:0000256" key="10">
    <source>
        <dbReference type="ARBA" id="ARBA00032441"/>
    </source>
</evidence>
<dbReference type="Gene3D" id="3.40.50.300">
    <property type="entry name" value="P-loop containing nucleotide triphosphate hydrolases"/>
    <property type="match status" value="1"/>
</dbReference>
<comment type="similarity">
    <text evidence="2">Belongs to the TsaE family.</text>
</comment>
<dbReference type="NCBIfam" id="TIGR00150">
    <property type="entry name" value="T6A_YjeE"/>
    <property type="match status" value="1"/>
</dbReference>
<evidence type="ECO:0000256" key="3">
    <source>
        <dbReference type="ARBA" id="ARBA00019010"/>
    </source>
</evidence>
<evidence type="ECO:0000313" key="12">
    <source>
        <dbReference type="Proteomes" id="UP000320146"/>
    </source>
</evidence>
<accession>A0A520MUE7</accession>
<keyword evidence="4" id="KW-0963">Cytoplasm</keyword>
<dbReference type="InterPro" id="IPR027417">
    <property type="entry name" value="P-loop_NTPase"/>
</dbReference>
<dbReference type="Proteomes" id="UP000320146">
    <property type="component" value="Unassembled WGS sequence"/>
</dbReference>
<dbReference type="Pfam" id="PF02367">
    <property type="entry name" value="TsaE"/>
    <property type="match status" value="1"/>
</dbReference>
<dbReference type="PANTHER" id="PTHR33540">
    <property type="entry name" value="TRNA THREONYLCARBAMOYLADENOSINE BIOSYNTHESIS PROTEIN TSAE"/>
    <property type="match status" value="1"/>
</dbReference>
<dbReference type="EMBL" id="SHBL01000002">
    <property type="protein sequence ID" value="RZO24852.1"/>
    <property type="molecule type" value="Genomic_DNA"/>
</dbReference>
<dbReference type="GO" id="GO:0046872">
    <property type="term" value="F:metal ion binding"/>
    <property type="evidence" value="ECO:0007669"/>
    <property type="project" value="UniProtKB-KW"/>
</dbReference>
<comment type="subcellular location">
    <subcellularLocation>
        <location evidence="1">Cytoplasm</location>
    </subcellularLocation>
</comment>
<reference evidence="11 12" key="1">
    <citation type="submission" date="2019-02" db="EMBL/GenBank/DDBJ databases">
        <title>Prokaryotic population dynamics and viral predation in marine succession experiment using metagenomics: the confinement effect.</title>
        <authorList>
            <person name="Haro-Moreno J.M."/>
            <person name="Rodriguez-Valera F."/>
            <person name="Lopez-Perez M."/>
        </authorList>
    </citation>
    <scope>NUCLEOTIDE SEQUENCE [LARGE SCALE GENOMIC DNA]</scope>
    <source>
        <strain evidence="11">MED-G166</strain>
    </source>
</reference>
<dbReference type="InterPro" id="IPR003442">
    <property type="entry name" value="T6A_TsaE"/>
</dbReference>
<dbReference type="GO" id="GO:0016740">
    <property type="term" value="F:transferase activity"/>
    <property type="evidence" value="ECO:0007669"/>
    <property type="project" value="UniProtKB-KW"/>
</dbReference>
<keyword evidence="5" id="KW-0819">tRNA processing</keyword>
<evidence type="ECO:0000256" key="6">
    <source>
        <dbReference type="ARBA" id="ARBA00022723"/>
    </source>
</evidence>
<evidence type="ECO:0000256" key="2">
    <source>
        <dbReference type="ARBA" id="ARBA00007599"/>
    </source>
</evidence>
<evidence type="ECO:0000256" key="7">
    <source>
        <dbReference type="ARBA" id="ARBA00022741"/>
    </source>
</evidence>
<comment type="caution">
    <text evidence="11">The sequence shown here is derived from an EMBL/GenBank/DDBJ whole genome shotgun (WGS) entry which is preliminary data.</text>
</comment>
<keyword evidence="6" id="KW-0479">Metal-binding</keyword>
<dbReference type="GO" id="GO:0002949">
    <property type="term" value="P:tRNA threonylcarbamoyladenosine modification"/>
    <property type="evidence" value="ECO:0007669"/>
    <property type="project" value="InterPro"/>
</dbReference>
<dbReference type="AlphaFoldDB" id="A0A520MUE7"/>
<evidence type="ECO:0000256" key="5">
    <source>
        <dbReference type="ARBA" id="ARBA00022694"/>
    </source>
</evidence>
<proteinExistence type="inferred from homology"/>
<keyword evidence="9" id="KW-0460">Magnesium</keyword>
<name>A0A520MUE7_9GAMM</name>
<keyword evidence="11" id="KW-0808">Transferase</keyword>
<evidence type="ECO:0000256" key="8">
    <source>
        <dbReference type="ARBA" id="ARBA00022840"/>
    </source>
</evidence>
<evidence type="ECO:0000256" key="9">
    <source>
        <dbReference type="ARBA" id="ARBA00022842"/>
    </source>
</evidence>
<dbReference type="PANTHER" id="PTHR33540:SF2">
    <property type="entry name" value="TRNA THREONYLCARBAMOYLADENOSINE BIOSYNTHESIS PROTEIN TSAE"/>
    <property type="match status" value="1"/>
</dbReference>
<evidence type="ECO:0000256" key="1">
    <source>
        <dbReference type="ARBA" id="ARBA00004496"/>
    </source>
</evidence>
<keyword evidence="7" id="KW-0547">Nucleotide-binding</keyword>
<evidence type="ECO:0000313" key="11">
    <source>
        <dbReference type="EMBL" id="RZO24852.1"/>
    </source>
</evidence>
<dbReference type="GO" id="GO:0005524">
    <property type="term" value="F:ATP binding"/>
    <property type="evidence" value="ECO:0007669"/>
    <property type="project" value="UniProtKB-KW"/>
</dbReference>
<sequence>MRINITELSKTEMLGRVIADYLTKFQGLAIFYLDGDLGTGKTTLVREILKSLGWSGAVKSPTFSIIEEYKLNDIDIFHSDLYRLNGENDFEMLGLEINEQTKGILFIEWPEKISKFNFGNEFFLKLSIVNKQRFIEFKSTSQEFLNCINRINIKDPI</sequence>
<keyword evidence="8" id="KW-0067">ATP-binding</keyword>